<reference evidence="2 3" key="1">
    <citation type="submission" date="2018-10" db="EMBL/GenBank/DDBJ databases">
        <title>Sequencing the genomes of 1000 actinobacteria strains.</title>
        <authorList>
            <person name="Klenk H.-P."/>
        </authorList>
    </citation>
    <scope>NUCLEOTIDE SEQUENCE [LARGE SCALE GENOMIC DNA]</scope>
    <source>
        <strain evidence="2 3">DSM 44267</strain>
    </source>
</reference>
<accession>A0A495XTQ2</accession>
<evidence type="ECO:0000256" key="1">
    <source>
        <dbReference type="SAM" id="Phobius"/>
    </source>
</evidence>
<sequence>MSEFLTWLFATLFVLVVIAWYLTYTAARLDRLHVRLSGTLAALDARLVRRAEAALELANSGLLDGATALILAGAASESLESPAEHGEARETAETELSEALELALTEPVVTHVRDSGPLGQEQLAKLASACTRVQLARRFHNDAVTDVRRVRRKWTIRVFRLAGHTPMPHTIEFDDQMPATLGV</sequence>
<dbReference type="RefSeq" id="WP_121032086.1">
    <property type="nucleotide sequence ID" value="NZ_RBXT01000001.1"/>
</dbReference>
<dbReference type="Proteomes" id="UP000278440">
    <property type="component" value="Unassembled WGS sequence"/>
</dbReference>
<proteinExistence type="predicted"/>
<keyword evidence="3" id="KW-1185">Reference proteome</keyword>
<feature type="transmembrane region" description="Helical" evidence="1">
    <location>
        <begin position="6"/>
        <end position="27"/>
    </location>
</feature>
<gene>
    <name evidence="2" type="ORF">DFJ68_1354</name>
</gene>
<dbReference type="EMBL" id="RBXT01000001">
    <property type="protein sequence ID" value="RKT77921.1"/>
    <property type="molecule type" value="Genomic_DNA"/>
</dbReference>
<name>A0A495XTQ2_9MICO</name>
<dbReference type="AlphaFoldDB" id="A0A495XTQ2"/>
<evidence type="ECO:0008006" key="4">
    <source>
        <dbReference type="Google" id="ProtNLM"/>
    </source>
</evidence>
<dbReference type="OrthoDB" id="3214694at2"/>
<protein>
    <recommendedName>
        <fullName evidence="4">LemA protein</fullName>
    </recommendedName>
</protein>
<comment type="caution">
    <text evidence="2">The sequence shown here is derived from an EMBL/GenBank/DDBJ whole genome shotgun (WGS) entry which is preliminary data.</text>
</comment>
<organism evidence="2 3">
    <name type="scientific">Terracoccus luteus</name>
    <dbReference type="NCBI Taxonomy" id="53356"/>
    <lineage>
        <taxon>Bacteria</taxon>
        <taxon>Bacillati</taxon>
        <taxon>Actinomycetota</taxon>
        <taxon>Actinomycetes</taxon>
        <taxon>Micrococcales</taxon>
        <taxon>Intrasporangiaceae</taxon>
        <taxon>Terracoccus</taxon>
    </lineage>
</organism>
<keyword evidence="1" id="KW-1133">Transmembrane helix</keyword>
<evidence type="ECO:0000313" key="3">
    <source>
        <dbReference type="Proteomes" id="UP000278440"/>
    </source>
</evidence>
<evidence type="ECO:0000313" key="2">
    <source>
        <dbReference type="EMBL" id="RKT77921.1"/>
    </source>
</evidence>
<keyword evidence="1" id="KW-0812">Transmembrane</keyword>
<keyword evidence="1" id="KW-0472">Membrane</keyword>